<feature type="region of interest" description="Disordered" evidence="2">
    <location>
        <begin position="2605"/>
        <end position="2650"/>
    </location>
</feature>
<comment type="similarity">
    <text evidence="1">Belongs to the SPATA31 family.</text>
</comment>
<feature type="domain" description="SPATA31" evidence="3">
    <location>
        <begin position="1422"/>
        <end position="1512"/>
    </location>
</feature>
<organism evidence="4 5">
    <name type="scientific">Podarcis lilfordi</name>
    <name type="common">Lilford's wall lizard</name>
    <dbReference type="NCBI Taxonomy" id="74358"/>
    <lineage>
        <taxon>Eukaryota</taxon>
        <taxon>Metazoa</taxon>
        <taxon>Chordata</taxon>
        <taxon>Craniata</taxon>
        <taxon>Vertebrata</taxon>
        <taxon>Euteleostomi</taxon>
        <taxon>Lepidosauria</taxon>
        <taxon>Squamata</taxon>
        <taxon>Bifurcata</taxon>
        <taxon>Unidentata</taxon>
        <taxon>Episquamata</taxon>
        <taxon>Laterata</taxon>
        <taxon>Lacertibaenia</taxon>
        <taxon>Lacertidae</taxon>
        <taxon>Podarcis</taxon>
    </lineage>
</organism>
<name>A0AA35L2I5_9SAUR</name>
<feature type="compositionally biased region" description="Low complexity" evidence="2">
    <location>
        <begin position="315"/>
        <end position="325"/>
    </location>
</feature>
<evidence type="ECO:0000256" key="1">
    <source>
        <dbReference type="ARBA" id="ARBA00035009"/>
    </source>
</evidence>
<gene>
    <name evidence="4" type="ORF">PODLI_1B027854</name>
</gene>
<evidence type="ECO:0000313" key="5">
    <source>
        <dbReference type="Proteomes" id="UP001178461"/>
    </source>
</evidence>
<feature type="region of interest" description="Disordered" evidence="2">
    <location>
        <begin position="71"/>
        <end position="94"/>
    </location>
</feature>
<feature type="region of interest" description="Disordered" evidence="2">
    <location>
        <begin position="2420"/>
        <end position="2461"/>
    </location>
</feature>
<feature type="region of interest" description="Disordered" evidence="2">
    <location>
        <begin position="714"/>
        <end position="756"/>
    </location>
</feature>
<dbReference type="Proteomes" id="UP001178461">
    <property type="component" value="Chromosome 11"/>
</dbReference>
<feature type="region of interest" description="Disordered" evidence="2">
    <location>
        <begin position="1926"/>
        <end position="2119"/>
    </location>
</feature>
<feature type="region of interest" description="Disordered" evidence="2">
    <location>
        <begin position="2841"/>
        <end position="2944"/>
    </location>
</feature>
<feature type="domain" description="SPATA31" evidence="3">
    <location>
        <begin position="1684"/>
        <end position="1780"/>
    </location>
</feature>
<feature type="region of interest" description="Disordered" evidence="2">
    <location>
        <begin position="2480"/>
        <end position="2521"/>
    </location>
</feature>
<evidence type="ECO:0000256" key="2">
    <source>
        <dbReference type="SAM" id="MobiDB-lite"/>
    </source>
</evidence>
<sequence length="3003" mass="331810">MQEERHCLREPCFRCLWGMSTWRILNLALIFLTKRIQGGSFLRRIRLGSMWRRIFSFSVGWETAVTPASVAQEDPLERRDQPQANVDKGEGPRVRQRETVTWQLLDRTSPSISIRRLLCDNAACPLCACTATEAERLAQRSHPAGLPTSSYIERSSLPAIPVLGGRATFPRSRSNPAPNPGDLSPGLEAAPLPWKGQHPHSRKEQQEEPPCLHPRHPASSLHFQGPSSSALWPGPPHSQPHSPAAPWCKTGPGSSDDNKELEDQEDHPRTSSRPPEPSSTSSSSSLSSSPVRSQDRGRFWGLHEAPLPKQEKYETSSPSESNASSESEEEDGQGGHFLPQRRRYSHSWPLKASPGSHKHQRRKFASVDTPFMSNVARMTLELHLVVKRLQHDLGLPLSLLKTSLPPAPDPTFLGSTKREADAVTRPQDLPFVAVASSKRLKQHVKRVTFRRHQGLPRGAQRTFWHRKTVSHHMIDKISSTSTEEEGLGGVKHPRAEEPHQHAPHLISTAGGGTLQSALYSLTDPQADAMKKLFENGLEAFSEHMGDFSETASPGMRKLPLPKLIPWQRSHPQPRCGPSLGLWRKAYCVDVNIRSKYLQSYTQKVPSALELATTPPQRHPTTEFGHVEEPFLPHCAQQQLESHLARKKAEAQEDQPSLVQWSLQQFVPPPLQEPCLFPMLSWRVEGEVLPDSSLPTFITLETTRQMDGHIRSKIPERQRGLPKRVTASQQHTVRPCSPLPAETPRGLEKASESTQWERGLRQPLLAEAPSPERAPNSELQRYVAKMVLEIQLKLFDPVQHLSQAPNGHLRRPELPGLTLAQRPRSQKLPFVEQAVLDRLELNVTHKDLSRQWGLPTLYGKSLSLQLQKASAQAPSPPSSSKGAMLDFASVDTPFLSQGTREELEWHVREKKLQHFWELPGLVKRSLHSLSPDAPHLRARGHVEVTVLLADKVPFLSNATLQELERNVRKRVLLQRWCLPRRVLESLRTFYPEVGVGGGTDQRSRKMRMVVASSPWGHLRPPLLPARDTRKVTFHLGKKCAAAQLGLLPALTRPSGQSTPPSVRQPLPKLILPSQKPPQARSHFLPSQRPEDIGQIELAIQRNHLMSLWGLGTHYVEALGGVVSRPSLQPPGPERAPVFVESETLFLSVLDREALELHVNKKVIQHEWGLPGLVQRSLAGFSGGAHSPQIPHVAMVDLQIRQQGLSFLPAGVCDCLEKHIQKRKLHQQWGLPRRVLQSLRSLGLWPETAVLGEEAPRPRLPPLGRSRRKESWVEEELDVQGAGRTRAGSLPPMTQLLSTSGPKVWEKMQLPFPKKCVEFSPDVVRESCQGAPVSWRPPLLKPASQGHWTPQPRSKFLPFIRPAEVDQVELAILRNHLASLWGLDRSYVVTVGALKPKLPSRPPRDMDVEFLEEPTPFLEAQVRESLELHIRTKRIQHQWGLPGLIQKSLVGFMQRAPPPPSPQRSEVHIHVLRQEPSLLLPRNIFRSLEFHIQRLEIQRRWRLPRRVLESIRQLCPEFGSSTFGLGRAGYRKDHPHCPDCGMVPELSEVRTGMGWNTLWQGQVMDELQLHLAKKNLEVKLRDSQDFTSLPWAWAHLSPRQPLPKVIPPGFMLHQPRCSSWPHFPMGDVKQVDLAVQGRHLASLWGDMGTDDMEYLSRMVPGPFTEPLGSRKRPVIEFKEAQTLFLWDREREALEVHVMKKKLHHAWGFPGLVQKSLRAFVGDFPLLPTPQRTKVVQVHIVQQEPIFLPQEICSRLEFHMRKRNLQHQWGLPKRVAQSLQLLSSADAPVGKGLRSCLDEIWPSSGSAPVRWAVGTEQDACRRRGVASPTQNAAPPLPTLESKSLRAMWFHLAKKHMELQFGVSPAAAAAAGVSELPAHLLLGQPLPKLILAGQGTLWPRGMTMTIMPTEDIARLELAVQRCHLGGLVGDRSMTTERNKETNISDGKLHSPSEADITDDQWQGREEVSGGISRAEENEGIAAESPEEATKEEKTGAQSPQLEEWVGENPNATEAISTPHVITKGSGENTAATQTKQVTEERSSSSPQATEDVASESPQPTEEAEITEEIPQATSEEMTTVTSERPPATETEGILGAEPQDNVANGMPEATKGVGGESPQHAGNGSVVYEIPLAVEGVVAEWAPRAKEGEMSTSETQSPQSADAPCKSPPAAEDEMSVAGESQGVTAMGHAQEEEEEEEMMGRVGETGHAGEEGDNRVPPGSQEGAEEVAAAGGSPEAMEEKSSTTDMSLEAAEEGNVPRECPSSEEERHADGERPLAEKAPGATGEQPQALAPKGGEGTRGAHERPQLRERTSVKAESPPQAPGGGQVCGQSTWQDAKLHMATHPGRLAVACRWRVSEQIQDSLKLFLRHSQPRLHSYYKPLRVFGDRSLEEGKMGSRSGLQKKPQGHRTELQLQVGHGGRITSCVASSSVSPKHHPSTVTSLGGSGQERKHGGSLSRSPCFKGRALQGSPGVRFILGMSLKDPGTFREPQEEYGILPPPPPSARPKDYKQGVATTKQQPSNNQLINSLERSSLDSSVESALESCIETLLWDKEKISEWLDRSLRRMMQNRQHPVGPTPSSPSPEIATHSTCMGHTTVYQKSRTFPYGTDAHQGWQQQEEAPAMAKGAGSGSSPSPERNKTQEEPSLSFAESRVDVNLPEQEGLLKSSEGAASGLLGAHISQRTLGSFVHPSRAISPQSTYEAMVPGLGKECQERLRGQIHGGKASLGLSAAGRVGPPFQTQEDHRALFAPSEPRGWADGQRGEVGTGLKPPSPPLSVSGRSLEQQQQQHNAFLQAAEGSRKASCEGSEASGDSNQHLSSRCFLGTGEEFPAPPSDWFHSDAEETGVERMPGTSSISASEGTFLKTPPDHPPTPCPLPAEDWSPFSTERKRERARHRGSKATHSRESLARQEPCAEDDQNVGERPGAGSCPKAAKAVRRPQRETASSAKDAEKRLFLISAILEGKLNLKHGLHIWLRSQERRRVTWSGGIQPGAPTASCLEEEEEML</sequence>
<dbReference type="PANTHER" id="PTHR21859">
    <property type="entry name" value="ACROSOME-SPECIFIC PROTEIN"/>
    <property type="match status" value="1"/>
</dbReference>
<dbReference type="PANTHER" id="PTHR21859:SF12">
    <property type="entry name" value="SPERMATOGENESIS-ASSOCIATED PROTEIN 31D1"/>
    <property type="match status" value="1"/>
</dbReference>
<feature type="compositionally biased region" description="Low complexity" evidence="2">
    <location>
        <begin position="278"/>
        <end position="292"/>
    </location>
</feature>
<dbReference type="EMBL" id="OX395136">
    <property type="protein sequence ID" value="CAI5787953.1"/>
    <property type="molecule type" value="Genomic_DNA"/>
</dbReference>
<feature type="compositionally biased region" description="Polar residues" evidence="2">
    <location>
        <begin position="2509"/>
        <end position="2521"/>
    </location>
</feature>
<feature type="region of interest" description="Disordered" evidence="2">
    <location>
        <begin position="2983"/>
        <end position="3003"/>
    </location>
</feature>
<feature type="compositionally biased region" description="Low complexity" evidence="2">
    <location>
        <begin position="2216"/>
        <end position="2232"/>
    </location>
</feature>
<reference evidence="4" key="1">
    <citation type="submission" date="2022-12" db="EMBL/GenBank/DDBJ databases">
        <authorList>
            <person name="Alioto T."/>
            <person name="Alioto T."/>
            <person name="Gomez Garrido J."/>
        </authorList>
    </citation>
    <scope>NUCLEOTIDE SEQUENCE</scope>
</reference>
<dbReference type="InterPro" id="IPR039509">
    <property type="entry name" value="SPATA31"/>
</dbReference>
<feature type="compositionally biased region" description="Basic and acidic residues" evidence="2">
    <location>
        <begin position="2261"/>
        <end position="2273"/>
    </location>
</feature>
<feature type="domain" description="SPATA31" evidence="3">
    <location>
        <begin position="871"/>
        <end position="991"/>
    </location>
</feature>
<keyword evidence="5" id="KW-1185">Reference proteome</keyword>
<accession>A0AA35L2I5</accession>
<feature type="compositionally biased region" description="Polar residues" evidence="2">
    <location>
        <begin position="2146"/>
        <end position="2156"/>
    </location>
</feature>
<feature type="compositionally biased region" description="Low complexity" evidence="2">
    <location>
        <begin position="2617"/>
        <end position="2632"/>
    </location>
</feature>
<feature type="region of interest" description="Disordered" evidence="2">
    <location>
        <begin position="2140"/>
        <end position="2327"/>
    </location>
</feature>
<feature type="compositionally biased region" description="Basic residues" evidence="2">
    <location>
        <begin position="2888"/>
        <end position="2898"/>
    </location>
</feature>
<evidence type="ECO:0000259" key="3">
    <source>
        <dbReference type="Pfam" id="PF14650"/>
    </source>
</evidence>
<protein>
    <recommendedName>
        <fullName evidence="3">SPATA31 domain-containing protein</fullName>
    </recommendedName>
</protein>
<dbReference type="Pfam" id="PF14650">
    <property type="entry name" value="FAM75"/>
    <property type="match status" value="4"/>
</dbReference>
<feature type="domain" description="SPATA31" evidence="3">
    <location>
        <begin position="1149"/>
        <end position="1242"/>
    </location>
</feature>
<feature type="compositionally biased region" description="Polar residues" evidence="2">
    <location>
        <begin position="2421"/>
        <end position="2439"/>
    </location>
</feature>
<feature type="compositionally biased region" description="Basic and acidic residues" evidence="2">
    <location>
        <begin position="75"/>
        <end position="94"/>
    </location>
</feature>
<evidence type="ECO:0000313" key="4">
    <source>
        <dbReference type="EMBL" id="CAI5787953.1"/>
    </source>
</evidence>
<feature type="region of interest" description="Disordered" evidence="2">
    <location>
        <begin position="163"/>
        <end position="340"/>
    </location>
</feature>
<feature type="region of interest" description="Disordered" evidence="2">
    <location>
        <begin position="2746"/>
        <end position="2823"/>
    </location>
</feature>
<feature type="compositionally biased region" description="Basic and acidic residues" evidence="2">
    <location>
        <begin position="1929"/>
        <end position="1948"/>
    </location>
</feature>
<feature type="compositionally biased region" description="Basic and acidic residues" evidence="2">
    <location>
        <begin position="2296"/>
        <end position="2310"/>
    </location>
</feature>
<proteinExistence type="inferred from homology"/>
<feature type="compositionally biased region" description="Polar residues" evidence="2">
    <location>
        <begin position="2021"/>
        <end position="2032"/>
    </location>
</feature>
<feature type="compositionally biased region" description="Polar residues" evidence="2">
    <location>
        <begin position="221"/>
        <end position="230"/>
    </location>
</feature>